<comment type="caution">
    <text evidence="1">The sequence shown here is derived from an EMBL/GenBank/DDBJ whole genome shotgun (WGS) entry which is preliminary data.</text>
</comment>
<dbReference type="Proteomes" id="UP000178615">
    <property type="component" value="Unassembled WGS sequence"/>
</dbReference>
<protein>
    <recommendedName>
        <fullName evidence="3">HhH-GPD domain-containing protein</fullName>
    </recommendedName>
</protein>
<dbReference type="SUPFAM" id="SSF48150">
    <property type="entry name" value="DNA-glycosylase"/>
    <property type="match status" value="1"/>
</dbReference>
<accession>A0A1F4UL33</accession>
<dbReference type="AlphaFoldDB" id="A0A1F4UL33"/>
<evidence type="ECO:0008006" key="3">
    <source>
        <dbReference type="Google" id="ProtNLM"/>
    </source>
</evidence>
<sequence length="244" mass="28564">MTPQEFVIKVTLLYNSNSGIFSTKINAEELIPVGLDNLHKALFIFYVLQLDYAMKSQILYRGANRLYREKENFFTPDYLSIQTEDQLSKIIKEYLHPRYINEAVKRYIQNTYTLIHQYDGNPLNLFDNTESCMEVLGRLKSFRGFGPKIGNFFVRTMINTFNYQYNDIDLMLPPVDVHDVRIAYLMGFTDTDQMTQKNINNVKNIWSKACIDTSNSWLIFDKALWLLGSEGKPKTYEEVLKLLD</sequence>
<proteinExistence type="predicted"/>
<name>A0A1F4UL33_UNCKA</name>
<organism evidence="1 2">
    <name type="scientific">candidate division WWE3 bacterium RBG_19FT_COMBO_34_6</name>
    <dbReference type="NCBI Taxonomy" id="1802612"/>
    <lineage>
        <taxon>Bacteria</taxon>
        <taxon>Katanobacteria</taxon>
    </lineage>
</organism>
<dbReference type="EMBL" id="MEUV01000030">
    <property type="protein sequence ID" value="OGC45510.1"/>
    <property type="molecule type" value="Genomic_DNA"/>
</dbReference>
<evidence type="ECO:0000313" key="1">
    <source>
        <dbReference type="EMBL" id="OGC45510.1"/>
    </source>
</evidence>
<reference evidence="1 2" key="1">
    <citation type="journal article" date="2016" name="Nat. Commun.">
        <title>Thousands of microbial genomes shed light on interconnected biogeochemical processes in an aquifer system.</title>
        <authorList>
            <person name="Anantharaman K."/>
            <person name="Brown C.T."/>
            <person name="Hug L.A."/>
            <person name="Sharon I."/>
            <person name="Castelle C.J."/>
            <person name="Probst A.J."/>
            <person name="Thomas B.C."/>
            <person name="Singh A."/>
            <person name="Wilkins M.J."/>
            <person name="Karaoz U."/>
            <person name="Brodie E.L."/>
            <person name="Williams K.H."/>
            <person name="Hubbard S.S."/>
            <person name="Banfield J.F."/>
        </authorList>
    </citation>
    <scope>NUCLEOTIDE SEQUENCE [LARGE SCALE GENOMIC DNA]</scope>
</reference>
<evidence type="ECO:0000313" key="2">
    <source>
        <dbReference type="Proteomes" id="UP000178615"/>
    </source>
</evidence>
<dbReference type="GO" id="GO:0003824">
    <property type="term" value="F:catalytic activity"/>
    <property type="evidence" value="ECO:0007669"/>
    <property type="project" value="InterPro"/>
</dbReference>
<dbReference type="GO" id="GO:0006281">
    <property type="term" value="P:DNA repair"/>
    <property type="evidence" value="ECO:0007669"/>
    <property type="project" value="InterPro"/>
</dbReference>
<gene>
    <name evidence="1" type="ORF">A2V49_04765</name>
</gene>
<dbReference type="InterPro" id="IPR011257">
    <property type="entry name" value="DNA_glycosylase"/>
</dbReference>